<dbReference type="EMBL" id="FN594952">
    <property type="protein sequence ID" value="CBI16753.3"/>
    <property type="molecule type" value="Genomic_DNA"/>
</dbReference>
<evidence type="ECO:0000313" key="1">
    <source>
        <dbReference type="EMBL" id="CBI16753.3"/>
    </source>
</evidence>
<organism evidence="1 2">
    <name type="scientific">Vitis vinifera</name>
    <name type="common">Grape</name>
    <dbReference type="NCBI Taxonomy" id="29760"/>
    <lineage>
        <taxon>Eukaryota</taxon>
        <taxon>Viridiplantae</taxon>
        <taxon>Streptophyta</taxon>
        <taxon>Embryophyta</taxon>
        <taxon>Tracheophyta</taxon>
        <taxon>Spermatophyta</taxon>
        <taxon>Magnoliopsida</taxon>
        <taxon>eudicotyledons</taxon>
        <taxon>Gunneridae</taxon>
        <taxon>Pentapetalae</taxon>
        <taxon>rosids</taxon>
        <taxon>Vitales</taxon>
        <taxon>Vitaceae</taxon>
        <taxon>Viteae</taxon>
        <taxon>Vitis</taxon>
    </lineage>
</organism>
<dbReference type="PaxDb" id="29760-VIT_15s0021g00150.t01"/>
<dbReference type="HOGENOM" id="CLU_2659557_0_0_1"/>
<accession>D7SM75</accession>
<dbReference type="InParanoid" id="D7SM75"/>
<gene>
    <name evidence="1" type="ordered locus">VIT_15s0021g00150</name>
</gene>
<dbReference type="AlphaFoldDB" id="D7SM75"/>
<evidence type="ECO:0000313" key="2">
    <source>
        <dbReference type="Proteomes" id="UP000009183"/>
    </source>
</evidence>
<proteinExistence type="predicted"/>
<keyword evidence="2" id="KW-1185">Reference proteome</keyword>
<protein>
    <submittedName>
        <fullName evidence="1">Uncharacterized protein</fullName>
    </submittedName>
</protein>
<reference evidence="2" key="1">
    <citation type="journal article" date="2007" name="Nature">
        <title>The grapevine genome sequence suggests ancestral hexaploidization in major angiosperm phyla.</title>
        <authorList>
            <consortium name="The French-Italian Public Consortium for Grapevine Genome Characterization."/>
            <person name="Jaillon O."/>
            <person name="Aury J.-M."/>
            <person name="Noel B."/>
            <person name="Policriti A."/>
            <person name="Clepet C."/>
            <person name="Casagrande A."/>
            <person name="Choisne N."/>
            <person name="Aubourg S."/>
            <person name="Vitulo N."/>
            <person name="Jubin C."/>
            <person name="Vezzi A."/>
            <person name="Legeai F."/>
            <person name="Hugueney P."/>
            <person name="Dasilva C."/>
            <person name="Horner D."/>
            <person name="Mica E."/>
            <person name="Jublot D."/>
            <person name="Poulain J."/>
            <person name="Bruyere C."/>
            <person name="Billault A."/>
            <person name="Segurens B."/>
            <person name="Gouyvenoux M."/>
            <person name="Ugarte E."/>
            <person name="Cattonaro F."/>
            <person name="Anthouard V."/>
            <person name="Vico V."/>
            <person name="Del Fabbro C."/>
            <person name="Alaux M."/>
            <person name="Di Gaspero G."/>
            <person name="Dumas V."/>
            <person name="Felice N."/>
            <person name="Paillard S."/>
            <person name="Juman I."/>
            <person name="Moroldo M."/>
            <person name="Scalabrin S."/>
            <person name="Canaguier A."/>
            <person name="Le Clainche I."/>
            <person name="Malacrida G."/>
            <person name="Durand E."/>
            <person name="Pesole G."/>
            <person name="Laucou V."/>
            <person name="Chatelet P."/>
            <person name="Merdinoglu D."/>
            <person name="Delledonne M."/>
            <person name="Pezzotti M."/>
            <person name="Lecharny A."/>
            <person name="Scarpelli C."/>
            <person name="Artiguenave F."/>
            <person name="Pe M.E."/>
            <person name="Valle G."/>
            <person name="Morgante M."/>
            <person name="Caboche M."/>
            <person name="Adam-Blondon A.-F."/>
            <person name="Weissenbach J."/>
            <person name="Quetier F."/>
            <person name="Wincker P."/>
        </authorList>
    </citation>
    <scope>NUCLEOTIDE SEQUENCE [LARGE SCALE GENOMIC DNA]</scope>
    <source>
        <strain evidence="2">cv. Pinot noir / PN40024</strain>
    </source>
</reference>
<dbReference type="Proteomes" id="UP000009183">
    <property type="component" value="Chromosome 15"/>
</dbReference>
<name>D7SM75_VITVI</name>
<sequence length="76" mass="8604">MNFGSTFSRIFNFVINACGYPHKKLPDCILLRYIHQSTTAKVVLNITVVVNFLSKSCFAKATHPPDGHHYSLHRSL</sequence>